<evidence type="ECO:0000256" key="6">
    <source>
        <dbReference type="RuleBase" id="RU004057"/>
    </source>
</evidence>
<sequence>MSNPLPRLCLLLALWPASTWADEALDALLQQARALSSQDARTDQTRLAEFRAHHAQQTELLAQAQTQLAELKAQQAQLQDAFAANQTQLTQLQTQLQQESGELKEIATVVKEQAQALQADFDKSLLTAFYPQRLQVFAFAQENTFPSVQQLEDFAAILQHDLWASAQVAKFQLAVIDETGKSHSESVLGIGSFLAVNAQGKYLQYQADQGLSYYSVQPKAKIQAQAADFFRTGAGHLTLDPTQGEVLSLLAQQPNWQQRLQQGGLVGYVILALGALGGLLALWKLLVTLTLEIQVKRQCKHLQQANAHNPLGRLLLAGQQAQDREACQLSIEEALLKEAPAIEQGLTFLKLVASVAPLLGLLGTVTGMIATFQSITLFGTGDPQLMAGGISQALITTVLGLCVAIPLLFCHSLLAARCRRMLRLLQQKSMALVLQMPVGH</sequence>
<evidence type="ECO:0000256" key="5">
    <source>
        <dbReference type="ARBA" id="ARBA00023136"/>
    </source>
</evidence>
<dbReference type="OrthoDB" id="4045at2"/>
<dbReference type="AlphaFoldDB" id="A0A1H6TT65"/>
<keyword evidence="7" id="KW-0175">Coiled coil</keyword>
<dbReference type="InterPro" id="IPR050790">
    <property type="entry name" value="ExbB/TolQ_transport"/>
</dbReference>
<dbReference type="InterPro" id="IPR017270">
    <property type="entry name" value="MotA/TolQ/ExbB-rel"/>
</dbReference>
<dbReference type="InterPro" id="IPR002898">
    <property type="entry name" value="MotA_ExbB_proton_chnl"/>
</dbReference>
<evidence type="ECO:0000313" key="12">
    <source>
        <dbReference type="Proteomes" id="UP000242999"/>
    </source>
</evidence>
<organism evidence="11 12">
    <name type="scientific">Allopseudospirillum japonicum</name>
    <dbReference type="NCBI Taxonomy" id="64971"/>
    <lineage>
        <taxon>Bacteria</taxon>
        <taxon>Pseudomonadati</taxon>
        <taxon>Pseudomonadota</taxon>
        <taxon>Gammaproteobacteria</taxon>
        <taxon>Oceanospirillales</taxon>
        <taxon>Oceanospirillaceae</taxon>
        <taxon>Allopseudospirillum</taxon>
    </lineage>
</organism>
<feature type="transmembrane region" description="Helical" evidence="8">
    <location>
        <begin position="265"/>
        <end position="287"/>
    </location>
</feature>
<keyword evidence="3 8" id="KW-0812">Transmembrane</keyword>
<comment type="subcellular location">
    <subcellularLocation>
        <location evidence="1">Cell membrane</location>
        <topology evidence="1">Multi-pass membrane protein</topology>
    </subcellularLocation>
    <subcellularLocation>
        <location evidence="6">Membrane</location>
        <topology evidence="6">Multi-pass membrane protein</topology>
    </subcellularLocation>
</comment>
<keyword evidence="5 8" id="KW-0472">Membrane</keyword>
<accession>A0A1H6TT65</accession>
<evidence type="ECO:0000256" key="2">
    <source>
        <dbReference type="ARBA" id="ARBA00022475"/>
    </source>
</evidence>
<name>A0A1H6TT65_9GAMM</name>
<feature type="domain" description="MotA/TolQ/ExbB proton channel" evidence="10">
    <location>
        <begin position="307"/>
        <end position="426"/>
    </location>
</feature>
<feature type="signal peptide" evidence="9">
    <location>
        <begin position="1"/>
        <end position="21"/>
    </location>
</feature>
<evidence type="ECO:0000259" key="10">
    <source>
        <dbReference type="Pfam" id="PF01618"/>
    </source>
</evidence>
<comment type="similarity">
    <text evidence="6">Belongs to the exbB/tolQ family.</text>
</comment>
<keyword evidence="2" id="KW-1003">Cell membrane</keyword>
<dbReference type="STRING" id="64971.SAMN05421831_11210"/>
<proteinExistence type="inferred from homology"/>
<feature type="transmembrane region" description="Helical" evidence="8">
    <location>
        <begin position="393"/>
        <end position="416"/>
    </location>
</feature>
<evidence type="ECO:0000256" key="4">
    <source>
        <dbReference type="ARBA" id="ARBA00022989"/>
    </source>
</evidence>
<evidence type="ECO:0000313" key="11">
    <source>
        <dbReference type="EMBL" id="SEI83259.1"/>
    </source>
</evidence>
<dbReference type="PANTHER" id="PTHR30625:SF11">
    <property type="entry name" value="MOTA_TOLQ_EXBB PROTON CHANNEL DOMAIN-CONTAINING PROTEIN"/>
    <property type="match status" value="1"/>
</dbReference>
<dbReference type="RefSeq" id="WP_093311477.1">
    <property type="nucleotide sequence ID" value="NZ_FNYH01000012.1"/>
</dbReference>
<reference evidence="12" key="1">
    <citation type="submission" date="2016-10" db="EMBL/GenBank/DDBJ databases">
        <authorList>
            <person name="Varghese N."/>
            <person name="Submissions S."/>
        </authorList>
    </citation>
    <scope>NUCLEOTIDE SEQUENCE [LARGE SCALE GENOMIC DNA]</scope>
    <source>
        <strain evidence="12">DSM 7165</strain>
    </source>
</reference>
<dbReference type="PANTHER" id="PTHR30625">
    <property type="entry name" value="PROTEIN TOLQ"/>
    <property type="match status" value="1"/>
</dbReference>
<keyword evidence="9" id="KW-0732">Signal</keyword>
<keyword evidence="4 8" id="KW-1133">Transmembrane helix</keyword>
<dbReference type="Pfam" id="PF01618">
    <property type="entry name" value="MotA_ExbB"/>
    <property type="match status" value="1"/>
</dbReference>
<evidence type="ECO:0000256" key="8">
    <source>
        <dbReference type="SAM" id="Phobius"/>
    </source>
</evidence>
<dbReference type="PIRSF" id="PIRSF037714">
    <property type="entry name" value="TolR"/>
    <property type="match status" value="1"/>
</dbReference>
<dbReference type="GO" id="GO:0017038">
    <property type="term" value="P:protein import"/>
    <property type="evidence" value="ECO:0007669"/>
    <property type="project" value="TreeGrafter"/>
</dbReference>
<feature type="coiled-coil region" evidence="7">
    <location>
        <begin position="54"/>
        <end position="88"/>
    </location>
</feature>
<evidence type="ECO:0000256" key="1">
    <source>
        <dbReference type="ARBA" id="ARBA00004651"/>
    </source>
</evidence>
<evidence type="ECO:0000256" key="7">
    <source>
        <dbReference type="SAM" id="Coils"/>
    </source>
</evidence>
<evidence type="ECO:0000256" key="3">
    <source>
        <dbReference type="ARBA" id="ARBA00022692"/>
    </source>
</evidence>
<dbReference type="Proteomes" id="UP000242999">
    <property type="component" value="Unassembled WGS sequence"/>
</dbReference>
<protein>
    <submittedName>
        <fullName evidence="11">Biopolymer transport protein ExbB</fullName>
    </submittedName>
</protein>
<feature type="transmembrane region" description="Helical" evidence="8">
    <location>
        <begin position="351"/>
        <end position="373"/>
    </location>
</feature>
<evidence type="ECO:0000256" key="9">
    <source>
        <dbReference type="SAM" id="SignalP"/>
    </source>
</evidence>
<dbReference type="GO" id="GO:0005886">
    <property type="term" value="C:plasma membrane"/>
    <property type="evidence" value="ECO:0007669"/>
    <property type="project" value="UniProtKB-SubCell"/>
</dbReference>
<keyword evidence="6" id="KW-0813">Transport</keyword>
<keyword evidence="6" id="KW-0653">Protein transport</keyword>
<dbReference type="EMBL" id="FNYH01000012">
    <property type="protein sequence ID" value="SEI83259.1"/>
    <property type="molecule type" value="Genomic_DNA"/>
</dbReference>
<gene>
    <name evidence="11" type="ORF">SAMN05421831_11210</name>
</gene>
<keyword evidence="12" id="KW-1185">Reference proteome</keyword>
<feature type="chain" id="PRO_5017355522" evidence="9">
    <location>
        <begin position="22"/>
        <end position="440"/>
    </location>
</feature>